<reference evidence="3" key="1">
    <citation type="submission" date="2016-11" db="EMBL/GenBank/DDBJ databases">
        <authorList>
            <person name="Varghese N."/>
            <person name="Submissions S."/>
        </authorList>
    </citation>
    <scope>NUCLEOTIDE SEQUENCE [LARGE SCALE GENOMIC DNA]</scope>
    <source>
        <strain evidence="3">USBA-503</strain>
    </source>
</reference>
<dbReference type="GO" id="GO:0007059">
    <property type="term" value="P:chromosome segregation"/>
    <property type="evidence" value="ECO:0007669"/>
    <property type="project" value="TreeGrafter"/>
</dbReference>
<proteinExistence type="predicted"/>
<dbReference type="EMBL" id="FRAF01000019">
    <property type="protein sequence ID" value="SHK67577.1"/>
    <property type="molecule type" value="Genomic_DNA"/>
</dbReference>
<dbReference type="InterPro" id="IPR050336">
    <property type="entry name" value="Chromosome_partition/occlusion"/>
</dbReference>
<evidence type="ECO:0000259" key="1">
    <source>
        <dbReference type="Pfam" id="PF17762"/>
    </source>
</evidence>
<protein>
    <recommendedName>
        <fullName evidence="1">ParB/Spo0J HTH domain-containing protein</fullName>
    </recommendedName>
</protein>
<dbReference type="PANTHER" id="PTHR33375">
    <property type="entry name" value="CHROMOSOME-PARTITIONING PROTEIN PARB-RELATED"/>
    <property type="match status" value="1"/>
</dbReference>
<dbReference type="InterPro" id="IPR041468">
    <property type="entry name" value="HTH_ParB/Spo0J"/>
</dbReference>
<gene>
    <name evidence="2" type="ORF">SAMN05443507_11959</name>
</gene>
<dbReference type="OrthoDB" id="9800801at2"/>
<dbReference type="AlphaFoldDB" id="A0A1M6UEH8"/>
<feature type="domain" description="ParB/Spo0J HTH" evidence="1">
    <location>
        <begin position="161"/>
        <end position="222"/>
    </location>
</feature>
<dbReference type="InterPro" id="IPR036086">
    <property type="entry name" value="ParB/Sulfiredoxin_sf"/>
</dbReference>
<dbReference type="STRING" id="1830138.SAMN05443507_11959"/>
<name>A0A1M6UEH8_9BACL</name>
<evidence type="ECO:0000313" key="3">
    <source>
        <dbReference type="Proteomes" id="UP000184016"/>
    </source>
</evidence>
<dbReference type="Proteomes" id="UP000184016">
    <property type="component" value="Unassembled WGS sequence"/>
</dbReference>
<dbReference type="SUPFAM" id="SSF109709">
    <property type="entry name" value="KorB DNA-binding domain-like"/>
    <property type="match status" value="1"/>
</dbReference>
<dbReference type="Gene3D" id="3.90.1530.10">
    <property type="entry name" value="Conserved hypothetical protein from pyrococcus furiosus pfu- 392566-001, ParB domain"/>
    <property type="match status" value="1"/>
</dbReference>
<dbReference type="PANTHER" id="PTHR33375:SF1">
    <property type="entry name" value="CHROMOSOME-PARTITIONING PROTEIN PARB-RELATED"/>
    <property type="match status" value="1"/>
</dbReference>
<accession>A0A1M6UEH8</accession>
<dbReference type="Pfam" id="PF17762">
    <property type="entry name" value="HTH_ParB"/>
    <property type="match status" value="1"/>
</dbReference>
<dbReference type="RefSeq" id="WP_072874671.1">
    <property type="nucleotide sequence ID" value="NZ_FRAF01000019.1"/>
</dbReference>
<evidence type="ECO:0000313" key="2">
    <source>
        <dbReference type="EMBL" id="SHK67577.1"/>
    </source>
</evidence>
<dbReference type="GO" id="GO:0005694">
    <property type="term" value="C:chromosome"/>
    <property type="evidence" value="ECO:0007669"/>
    <property type="project" value="TreeGrafter"/>
</dbReference>
<keyword evidence="3" id="KW-1185">Reference proteome</keyword>
<organism evidence="2 3">
    <name type="scientific">Alicyclobacillus tolerans</name>
    <dbReference type="NCBI Taxonomy" id="90970"/>
    <lineage>
        <taxon>Bacteria</taxon>
        <taxon>Bacillati</taxon>
        <taxon>Bacillota</taxon>
        <taxon>Bacilli</taxon>
        <taxon>Bacillales</taxon>
        <taxon>Alicyclobacillaceae</taxon>
        <taxon>Alicyclobacillus</taxon>
    </lineage>
</organism>
<dbReference type="SUPFAM" id="SSF110849">
    <property type="entry name" value="ParB/Sulfiredoxin"/>
    <property type="match status" value="1"/>
</dbReference>
<sequence>MSSNIAWVNPHQLTPHPERARVGTILKKTDGKYQLLRDSIAANGIEVPLKVQAGTNIILAGHTRQRIAIELDMQMVPVQYMDVDDETAEFTMVIDNHLRAGDEKDPIKMAETFRTIVQLMGYEMVGDWKRKENNGGESIIQKEKESTGWTLSEKTKQRSIKEIAEYFDMSRSNFFRYLELLNLIPDLQSMVSSGKIGIKAGSILSKLSESQQMKIYASIPKEEREKAEYRLSESEAKNLAEIFSHQETSEEGYSESAMNVANSIKVIEIEEGGEYDEKKAWAMSMLPDPDMSAGASAYGYIGQEERNKYLQKSYQLDREHSEEQAKNWKRTEEATRSLAAKVVLMDDERTRIAFTRRQMETSAQKLLSDMRRCEEEVIPLRILLADHLEEQDRNILMDVITEFERLASKLRGLLGAGEENA</sequence>